<evidence type="ECO:0000313" key="1">
    <source>
        <dbReference type="EMBL" id="KDQ55473.1"/>
    </source>
</evidence>
<keyword evidence="2" id="KW-1185">Reference proteome</keyword>
<protein>
    <submittedName>
        <fullName evidence="1">Uncharacterized protein</fullName>
    </submittedName>
</protein>
<name>A0A067PKR6_9AGAM</name>
<reference evidence="2" key="1">
    <citation type="journal article" date="2014" name="Proc. Natl. Acad. Sci. U.S.A.">
        <title>Extensive sampling of basidiomycete genomes demonstrates inadequacy of the white-rot/brown-rot paradigm for wood decay fungi.</title>
        <authorList>
            <person name="Riley R."/>
            <person name="Salamov A.A."/>
            <person name="Brown D.W."/>
            <person name="Nagy L.G."/>
            <person name="Floudas D."/>
            <person name="Held B.W."/>
            <person name="Levasseur A."/>
            <person name="Lombard V."/>
            <person name="Morin E."/>
            <person name="Otillar R."/>
            <person name="Lindquist E.A."/>
            <person name="Sun H."/>
            <person name="LaButti K.M."/>
            <person name="Schmutz J."/>
            <person name="Jabbour D."/>
            <person name="Luo H."/>
            <person name="Baker S.E."/>
            <person name="Pisabarro A.G."/>
            <person name="Walton J.D."/>
            <person name="Blanchette R.A."/>
            <person name="Henrissat B."/>
            <person name="Martin F."/>
            <person name="Cullen D."/>
            <person name="Hibbett D.S."/>
            <person name="Grigoriev I.V."/>
        </authorList>
    </citation>
    <scope>NUCLEOTIDE SEQUENCE [LARGE SCALE GENOMIC DNA]</scope>
    <source>
        <strain evidence="2">MUCL 33604</strain>
    </source>
</reference>
<evidence type="ECO:0000313" key="2">
    <source>
        <dbReference type="Proteomes" id="UP000027265"/>
    </source>
</evidence>
<dbReference type="Proteomes" id="UP000027265">
    <property type="component" value="Unassembled WGS sequence"/>
</dbReference>
<gene>
    <name evidence="1" type="ORF">JAAARDRAFT_195844</name>
</gene>
<dbReference type="HOGENOM" id="CLU_408292_0_0_1"/>
<organism evidence="1 2">
    <name type="scientific">Jaapia argillacea MUCL 33604</name>
    <dbReference type="NCBI Taxonomy" id="933084"/>
    <lineage>
        <taxon>Eukaryota</taxon>
        <taxon>Fungi</taxon>
        <taxon>Dikarya</taxon>
        <taxon>Basidiomycota</taxon>
        <taxon>Agaricomycotina</taxon>
        <taxon>Agaricomycetes</taxon>
        <taxon>Agaricomycetidae</taxon>
        <taxon>Jaapiales</taxon>
        <taxon>Jaapiaceae</taxon>
        <taxon>Jaapia</taxon>
    </lineage>
</organism>
<dbReference type="InParanoid" id="A0A067PKR6"/>
<proteinExistence type="predicted"/>
<accession>A0A067PKR6</accession>
<dbReference type="OrthoDB" id="5121585at2759"/>
<dbReference type="EMBL" id="KL197725">
    <property type="protein sequence ID" value="KDQ55473.1"/>
    <property type="molecule type" value="Genomic_DNA"/>
</dbReference>
<sequence length="673" mass="73642">MGDYLNVTSVQAASTVPLYIRQFDGSRSFVQRDFWTWLWIANDPNPPIIPSGAFTAFDTTSSATVALAVACDLYLTAPTSLYLRGLFNGIEVLSSPTPINPWGTGAGEVMVSDLAITNPLPFPIAYRGNFVWVLANGDGETVVTGTTTPLEIYVVKTPIVAAMALWLPFGISVNLLRAYLPIFDNNNRAWNETDARRDLVERVFGGPFSYENVYGRPRYTTDAFGVTYFLELYFQDLEAGAGMRINCYDMAGIVRIALTVHSDYDRVRWNFMEPYGLINPTFLKGHPLPCNNPFWDNSSYNALPLAPQDYDPDQTPVTGPRSMFGNHAFIALEVDGDEEHNLVLDATSGPHVGNEQLHQYLAAAIDITTNYYTTYYHTLPGNVNDIHPTQVGVVGLLTLASTASRAVSTKPSSLTPVELAMDRAKVDKSDTPHLTRVNYNSLQKAVVQKLGIILNIQNVQSSAQGSRSYWRLGSDSSMVEIELYVAKTNDAAVAAMQEALSCVSAPLYTIFPSNAGLGQRSLSGVGGHGYILFVRDNVFVTLQGMASSYDLEKEIAGFVDQSLKDDEVDEGGQLEVPIVSGKVSDRQVKSGETFEVTVPVEKAGWMDASVDLRMIQLINIDQEHATFKFHAASQGSTEITLVFIHQDTMQTTSIKVAIEIFPGDGGSPMLAPP</sequence>
<dbReference type="AlphaFoldDB" id="A0A067PKR6"/>